<reference evidence="1" key="1">
    <citation type="submission" date="2019-03" db="EMBL/GenBank/DDBJ databases">
        <title>WGS assembly of Setaria viridis.</title>
        <authorList>
            <person name="Huang P."/>
            <person name="Jenkins J."/>
            <person name="Grimwood J."/>
            <person name="Barry K."/>
            <person name="Healey A."/>
            <person name="Mamidi S."/>
            <person name="Sreedasyam A."/>
            <person name="Shu S."/>
            <person name="Feldman M."/>
            <person name="Wu J."/>
            <person name="Yu Y."/>
            <person name="Chen C."/>
            <person name="Johnson J."/>
            <person name="Rokhsar D."/>
            <person name="Baxter I."/>
            <person name="Schmutz J."/>
            <person name="Brutnell T."/>
            <person name="Kellogg E."/>
        </authorList>
    </citation>
    <scope>NUCLEOTIDE SEQUENCE [LARGE SCALE GENOMIC DNA]</scope>
</reference>
<organism evidence="1 2">
    <name type="scientific">Setaria viridis</name>
    <name type="common">Green bristlegrass</name>
    <name type="synonym">Setaria italica subsp. viridis</name>
    <dbReference type="NCBI Taxonomy" id="4556"/>
    <lineage>
        <taxon>Eukaryota</taxon>
        <taxon>Viridiplantae</taxon>
        <taxon>Streptophyta</taxon>
        <taxon>Embryophyta</taxon>
        <taxon>Tracheophyta</taxon>
        <taxon>Spermatophyta</taxon>
        <taxon>Magnoliopsida</taxon>
        <taxon>Liliopsida</taxon>
        <taxon>Poales</taxon>
        <taxon>Poaceae</taxon>
        <taxon>PACMAD clade</taxon>
        <taxon>Panicoideae</taxon>
        <taxon>Panicodae</taxon>
        <taxon>Paniceae</taxon>
        <taxon>Cenchrinae</taxon>
        <taxon>Setaria</taxon>
    </lineage>
</organism>
<dbReference type="EMBL" id="CM016560">
    <property type="protein sequence ID" value="TKV94194.1"/>
    <property type="molecule type" value="Genomic_DNA"/>
</dbReference>
<dbReference type="Proteomes" id="UP000298652">
    <property type="component" value="Chromosome 9"/>
</dbReference>
<gene>
    <name evidence="1" type="ORF">SEVIR_9G277566v2</name>
</gene>
<name>A0A4U6T0M0_SETVI</name>
<evidence type="ECO:0000313" key="1">
    <source>
        <dbReference type="EMBL" id="TKV94194.1"/>
    </source>
</evidence>
<proteinExistence type="predicted"/>
<dbReference type="AlphaFoldDB" id="A0A4U6T0M0"/>
<accession>A0A4U6T0M0</accession>
<keyword evidence="2" id="KW-1185">Reference proteome</keyword>
<sequence length="116" mass="11940">MEDAPEIEDASLVGATISMLQEVIHLVEDPVVPESSGGVLPTTAEVVSTVSATGADALALVVAIGVGEVCATGSVVSKEPEPQVAKSNGGLVLELPPESEIKRAIQSFQMRITLFL</sequence>
<protein>
    <submittedName>
        <fullName evidence="1">Uncharacterized protein</fullName>
    </submittedName>
</protein>
<evidence type="ECO:0000313" key="2">
    <source>
        <dbReference type="Proteomes" id="UP000298652"/>
    </source>
</evidence>
<dbReference type="Gramene" id="TKV94194">
    <property type="protein sequence ID" value="TKV94194"/>
    <property type="gene ID" value="SEVIR_9G277566v2"/>
</dbReference>